<dbReference type="EMBL" id="OV651818">
    <property type="protein sequence ID" value="CAH1111624.1"/>
    <property type="molecule type" value="Genomic_DNA"/>
</dbReference>
<sequence>MHTLLIIALISIGWALPNKKNFNEIKTMTNTHMNDLHSTGYNFDPSHINVEVTSNCSNSLYISAISPTNDPKEHLTVVYSISQKVINHGSQKWIANLALHKTENVKIYDSDTTKLYNEFQKNLTFEHGAVKVFIVLSVSETFNRAVDFSNLTIPSRINYNACILTQVNITFPSTSSSYEDKLHTYNYLEDESQYLQNEFSVPFTTDLISLANVSAQEETSNCVNADCSSSDVKITFGSMELADDIEVKNLIVVNPEASSFREIVTDKIGLYSSNFYINVNYTVAISNTNNNKKTCNNC</sequence>
<keyword evidence="1" id="KW-0732">Signal</keyword>
<evidence type="ECO:0000313" key="3">
    <source>
        <dbReference type="Proteomes" id="UP001153636"/>
    </source>
</evidence>
<accession>A0A9P0D732</accession>
<feature type="signal peptide" evidence="1">
    <location>
        <begin position="1"/>
        <end position="15"/>
    </location>
</feature>
<dbReference type="Proteomes" id="UP001153636">
    <property type="component" value="Chromosome 6"/>
</dbReference>
<name>A0A9P0D732_9CUCU</name>
<reference evidence="2" key="1">
    <citation type="submission" date="2022-01" db="EMBL/GenBank/DDBJ databases">
        <authorList>
            <person name="King R."/>
        </authorList>
    </citation>
    <scope>NUCLEOTIDE SEQUENCE</scope>
</reference>
<protein>
    <submittedName>
        <fullName evidence="2">Uncharacterized protein</fullName>
    </submittedName>
</protein>
<evidence type="ECO:0000313" key="2">
    <source>
        <dbReference type="EMBL" id="CAH1111624.1"/>
    </source>
</evidence>
<gene>
    <name evidence="2" type="ORF">PSYICH_LOCUS12327</name>
</gene>
<dbReference type="AlphaFoldDB" id="A0A9P0D732"/>
<feature type="chain" id="PRO_5040192418" evidence="1">
    <location>
        <begin position="16"/>
        <end position="298"/>
    </location>
</feature>
<organism evidence="2 3">
    <name type="scientific">Psylliodes chrysocephalus</name>
    <dbReference type="NCBI Taxonomy" id="3402493"/>
    <lineage>
        <taxon>Eukaryota</taxon>
        <taxon>Metazoa</taxon>
        <taxon>Ecdysozoa</taxon>
        <taxon>Arthropoda</taxon>
        <taxon>Hexapoda</taxon>
        <taxon>Insecta</taxon>
        <taxon>Pterygota</taxon>
        <taxon>Neoptera</taxon>
        <taxon>Endopterygota</taxon>
        <taxon>Coleoptera</taxon>
        <taxon>Polyphaga</taxon>
        <taxon>Cucujiformia</taxon>
        <taxon>Chrysomeloidea</taxon>
        <taxon>Chrysomelidae</taxon>
        <taxon>Galerucinae</taxon>
        <taxon>Alticini</taxon>
        <taxon>Psylliodes</taxon>
    </lineage>
</organism>
<evidence type="ECO:0000256" key="1">
    <source>
        <dbReference type="SAM" id="SignalP"/>
    </source>
</evidence>
<proteinExistence type="predicted"/>
<keyword evidence="3" id="KW-1185">Reference proteome</keyword>
<dbReference type="OrthoDB" id="10565722at2759"/>